<dbReference type="EMBL" id="SRLO01001573">
    <property type="protein sequence ID" value="TNN36774.1"/>
    <property type="molecule type" value="Genomic_DNA"/>
</dbReference>
<dbReference type="AlphaFoldDB" id="A0A4Z2F7J5"/>
<dbReference type="Proteomes" id="UP000314294">
    <property type="component" value="Unassembled WGS sequence"/>
</dbReference>
<gene>
    <name evidence="2" type="ORF">EYF80_053054</name>
</gene>
<keyword evidence="3" id="KW-1185">Reference proteome</keyword>
<protein>
    <submittedName>
        <fullName evidence="2">Uncharacterized protein</fullName>
    </submittedName>
</protein>
<feature type="region of interest" description="Disordered" evidence="1">
    <location>
        <begin position="75"/>
        <end position="97"/>
    </location>
</feature>
<comment type="caution">
    <text evidence="2">The sequence shown here is derived from an EMBL/GenBank/DDBJ whole genome shotgun (WGS) entry which is preliminary data.</text>
</comment>
<name>A0A4Z2F7J5_9TELE</name>
<reference evidence="2 3" key="1">
    <citation type="submission" date="2019-03" db="EMBL/GenBank/DDBJ databases">
        <title>First draft genome of Liparis tanakae, snailfish: a comprehensive survey of snailfish specific genes.</title>
        <authorList>
            <person name="Kim W."/>
            <person name="Song I."/>
            <person name="Jeong J.-H."/>
            <person name="Kim D."/>
            <person name="Kim S."/>
            <person name="Ryu S."/>
            <person name="Song J.Y."/>
            <person name="Lee S.K."/>
        </authorList>
    </citation>
    <scope>NUCLEOTIDE SEQUENCE [LARGE SCALE GENOMIC DNA]</scope>
    <source>
        <tissue evidence="2">Muscle</tissue>
    </source>
</reference>
<organism evidence="2 3">
    <name type="scientific">Liparis tanakae</name>
    <name type="common">Tanaka's snailfish</name>
    <dbReference type="NCBI Taxonomy" id="230148"/>
    <lineage>
        <taxon>Eukaryota</taxon>
        <taxon>Metazoa</taxon>
        <taxon>Chordata</taxon>
        <taxon>Craniata</taxon>
        <taxon>Vertebrata</taxon>
        <taxon>Euteleostomi</taxon>
        <taxon>Actinopterygii</taxon>
        <taxon>Neopterygii</taxon>
        <taxon>Teleostei</taxon>
        <taxon>Neoteleostei</taxon>
        <taxon>Acanthomorphata</taxon>
        <taxon>Eupercaria</taxon>
        <taxon>Perciformes</taxon>
        <taxon>Cottioidei</taxon>
        <taxon>Cottales</taxon>
        <taxon>Liparidae</taxon>
        <taxon>Liparis</taxon>
    </lineage>
</organism>
<accession>A0A4Z2F7J5</accession>
<evidence type="ECO:0000256" key="1">
    <source>
        <dbReference type="SAM" id="MobiDB-lite"/>
    </source>
</evidence>
<evidence type="ECO:0000313" key="2">
    <source>
        <dbReference type="EMBL" id="TNN36774.1"/>
    </source>
</evidence>
<proteinExistence type="predicted"/>
<sequence length="97" mass="10607">MKKCRLQRRLYAAVLNARARRHFGNDSGKVLCGYVGWIRAAALPVAACHGSAIGRVKPVRRRSVMELSHASRSATFTSSAVTPSEPEENDVVGFRVP</sequence>
<evidence type="ECO:0000313" key="3">
    <source>
        <dbReference type="Proteomes" id="UP000314294"/>
    </source>
</evidence>